<organism evidence="2 3">
    <name type="scientific">Candidatus Sungbacteria bacterium RIFCSPHIGHO2_02_FULL_51_29</name>
    <dbReference type="NCBI Taxonomy" id="1802273"/>
    <lineage>
        <taxon>Bacteria</taxon>
        <taxon>Candidatus Sungiibacteriota</taxon>
    </lineage>
</organism>
<dbReference type="AlphaFoldDB" id="A0A1G2KV47"/>
<evidence type="ECO:0000313" key="2">
    <source>
        <dbReference type="EMBL" id="OHA03317.1"/>
    </source>
</evidence>
<dbReference type="Proteomes" id="UP000177811">
    <property type="component" value="Unassembled WGS sequence"/>
</dbReference>
<keyword evidence="1" id="KW-1133">Transmembrane helix</keyword>
<reference evidence="2 3" key="1">
    <citation type="journal article" date="2016" name="Nat. Commun.">
        <title>Thousands of microbial genomes shed light on interconnected biogeochemical processes in an aquifer system.</title>
        <authorList>
            <person name="Anantharaman K."/>
            <person name="Brown C.T."/>
            <person name="Hug L.A."/>
            <person name="Sharon I."/>
            <person name="Castelle C.J."/>
            <person name="Probst A.J."/>
            <person name="Thomas B.C."/>
            <person name="Singh A."/>
            <person name="Wilkins M.J."/>
            <person name="Karaoz U."/>
            <person name="Brodie E.L."/>
            <person name="Williams K.H."/>
            <person name="Hubbard S.S."/>
            <person name="Banfield J.F."/>
        </authorList>
    </citation>
    <scope>NUCLEOTIDE SEQUENCE [LARGE SCALE GENOMIC DNA]</scope>
</reference>
<keyword evidence="1" id="KW-0472">Membrane</keyword>
<dbReference type="EMBL" id="MHQL01000017">
    <property type="protein sequence ID" value="OHA03317.1"/>
    <property type="molecule type" value="Genomic_DNA"/>
</dbReference>
<comment type="caution">
    <text evidence="2">The sequence shown here is derived from an EMBL/GenBank/DDBJ whole genome shotgun (WGS) entry which is preliminary data.</text>
</comment>
<feature type="transmembrane region" description="Helical" evidence="1">
    <location>
        <begin position="6"/>
        <end position="24"/>
    </location>
</feature>
<accession>A0A1G2KV47</accession>
<dbReference type="PANTHER" id="PTHR42307">
    <property type="entry name" value="PUP DEAMIDASE/DEPUPYLASE"/>
    <property type="match status" value="1"/>
</dbReference>
<evidence type="ECO:0008006" key="4">
    <source>
        <dbReference type="Google" id="ProtNLM"/>
    </source>
</evidence>
<name>A0A1G2KV47_9BACT</name>
<sequence>MWRLCRPFYIALLFATLPLEFFSIHVRMRKRIMGVETEYGAALRFFTGMFSHGNPSEDILRHFERERAGEFLALLPFNTADLCFWFGTNGAKLYKDGEHMEYSSPECRTARDVALYDKVGDAILAHIVNSYERAEHFRKRFQKNTRAYVTKNNSDFMRETGDPGRDVHMFGSHENYLAETRFFDFTGNNLSSVLLFRHRIAPFLASRVILHGAGGMVYQPITGWTYALSQRALAIERMVGCGTTGDRPLIPLTLRDCSQLGGGVGRFHLICGDSNMSPWSVYLRFGATHLVLRALEELKVSTTIPDLVDPLRAFKQFALDPGLCERAEITHGISYTALEIQALYLEIVSRLTMSEEERAVFEYWQSVVSRLRQDPEELSGELDWVIKLYALKASMKKRRYTFRDERARMFDLLYSYVGESGIYSRLEKGGVVKKFFEAGEVERAMHASPKNTRAHLRAFFLRNLYERRKGHDDPFRLLPWDFDWSWLVGDLAIADPFACDPDRIRRYFKKLK</sequence>
<dbReference type="GO" id="GO:0019941">
    <property type="term" value="P:modification-dependent protein catabolic process"/>
    <property type="evidence" value="ECO:0007669"/>
    <property type="project" value="InterPro"/>
</dbReference>
<keyword evidence="1" id="KW-0812">Transmembrane</keyword>
<dbReference type="GO" id="GO:0010498">
    <property type="term" value="P:proteasomal protein catabolic process"/>
    <property type="evidence" value="ECO:0007669"/>
    <property type="project" value="InterPro"/>
</dbReference>
<dbReference type="InterPro" id="IPR004347">
    <property type="entry name" value="Pup_ligase/deamidase"/>
</dbReference>
<evidence type="ECO:0000313" key="3">
    <source>
        <dbReference type="Proteomes" id="UP000177811"/>
    </source>
</evidence>
<gene>
    <name evidence="2" type="ORF">A3C16_01415</name>
</gene>
<proteinExistence type="predicted"/>
<dbReference type="Pfam" id="PF03136">
    <property type="entry name" value="Pup_ligase"/>
    <property type="match status" value="1"/>
</dbReference>
<dbReference type="PANTHER" id="PTHR42307:SF2">
    <property type="entry name" value="PUP DEAMIDASE_DEPUPYLASE"/>
    <property type="match status" value="1"/>
</dbReference>
<dbReference type="GO" id="GO:0005524">
    <property type="term" value="F:ATP binding"/>
    <property type="evidence" value="ECO:0007669"/>
    <property type="project" value="TreeGrafter"/>
</dbReference>
<protein>
    <recommendedName>
        <fullName evidence="4">Pup--protein ligase</fullName>
    </recommendedName>
</protein>
<evidence type="ECO:0000256" key="1">
    <source>
        <dbReference type="SAM" id="Phobius"/>
    </source>
</evidence>
<dbReference type="GO" id="GO:0070490">
    <property type="term" value="P:protein pupylation"/>
    <property type="evidence" value="ECO:0007669"/>
    <property type="project" value="TreeGrafter"/>
</dbReference>